<evidence type="ECO:0000313" key="2">
    <source>
        <dbReference type="Proteomes" id="UP000465601"/>
    </source>
</evidence>
<proteinExistence type="predicted"/>
<gene>
    <name evidence="1" type="ORF">F8153_04250</name>
</gene>
<dbReference type="AlphaFoldDB" id="A0A833M8M7"/>
<comment type="caution">
    <text evidence="1">The sequence shown here is derived from an EMBL/GenBank/DDBJ whole genome shotgun (WGS) entry which is preliminary data.</text>
</comment>
<protein>
    <submittedName>
        <fullName evidence="1">Epoxyqueuosine reductase</fullName>
    </submittedName>
</protein>
<evidence type="ECO:0000313" key="1">
    <source>
        <dbReference type="EMBL" id="KAB3531396.1"/>
    </source>
</evidence>
<reference evidence="1 2" key="1">
    <citation type="submission" date="2019-10" db="EMBL/GenBank/DDBJ databases">
        <title>Alkaliphilus serpentinus sp. nov. and Alkaliphilus pronyensis sp. nov., two novel anaerobic alkaliphilic species isolated from the serpentinized-hosted hydrothermal field of the Prony Bay (New Caledonia).</title>
        <authorList>
            <person name="Postec A."/>
        </authorList>
    </citation>
    <scope>NUCLEOTIDE SEQUENCE [LARGE SCALE GENOMIC DNA]</scope>
    <source>
        <strain evidence="1 2">LacT</strain>
    </source>
</reference>
<dbReference type="OrthoDB" id="9784571at2"/>
<dbReference type="PANTHER" id="PTHR42827:SF1">
    <property type="entry name" value="IRON-SULFUR CLUSTER-BINDING PROTEIN"/>
    <property type="match status" value="1"/>
</dbReference>
<sequence>MLKEYKDQLEVSINEFVRGYKEEKATICNWKEPLITYAWSEDPIFLELKKIVDPQHQLPKDFMDNPKTVIAYFIPFDEVVVKSNVGGRFSSELWGISYIETNQLIRDLNEFINKELKMLGYNSSIIPATHNFDEEKLVSHWSHRHVGYIAGLGTFGVNRMLITSKGCCGRIGSIVTDLEIPPTIRGEGENCLYKANGSCLTCVKSCVMDALSPDSFNRFKCYEMCLENADNLKDIGLADVCGKCVVNQPCSTKIPTQRNFSDNSTSTE</sequence>
<dbReference type="Proteomes" id="UP000465601">
    <property type="component" value="Unassembled WGS sequence"/>
</dbReference>
<organism evidence="1 2">
    <name type="scientific">Alkaliphilus serpentinus</name>
    <dbReference type="NCBI Taxonomy" id="1482731"/>
    <lineage>
        <taxon>Bacteria</taxon>
        <taxon>Bacillati</taxon>
        <taxon>Bacillota</taxon>
        <taxon>Clostridia</taxon>
        <taxon>Peptostreptococcales</taxon>
        <taxon>Natronincolaceae</taxon>
        <taxon>Alkaliphilus</taxon>
    </lineage>
</organism>
<dbReference type="PANTHER" id="PTHR42827">
    <property type="entry name" value="IRON-SULFUR CLUSTER-BINDING PROTEIN-RELATED"/>
    <property type="match status" value="1"/>
</dbReference>
<name>A0A833M8M7_9FIRM</name>
<dbReference type="RefSeq" id="WP_151865123.1">
    <property type="nucleotide sequence ID" value="NZ_WBZB01000013.1"/>
</dbReference>
<accession>A0A833M8M7</accession>
<keyword evidence="2" id="KW-1185">Reference proteome</keyword>
<dbReference type="EMBL" id="WBZB01000013">
    <property type="protein sequence ID" value="KAB3531396.1"/>
    <property type="molecule type" value="Genomic_DNA"/>
</dbReference>